<evidence type="ECO:0000256" key="1">
    <source>
        <dbReference type="SAM" id="MobiDB-lite"/>
    </source>
</evidence>
<sequence>MIYATISSGRLSPNKPTNVVETAALIENALKFIPNEINEHPSDKHYRKNLQEGIVPCLTIIGKGNILNFIDLLINPTIQDELESDEDNLPSSVSTEGSKGELSDTSTESDIPDSTDRPWEVPGSAEFKKQYEQDWFALPLDCSTFPDITFPKAQFLDTTLIKGLRWTKNNGSHAEFIKVRYIDSPWTHLCHYIDWESYGFDLRLIRSISIPMETYDEHFSVFWKPSRAWYDTLLETSEGIEGQVEAQEIVVLRHNLALPGLFGWIAPSHQAVLNAWMEEYRNKFW</sequence>
<reference evidence="2 3" key="1">
    <citation type="submission" date="2014-06" db="EMBL/GenBank/DDBJ databases">
        <title>Evolutionary Origins and Diversification of the Mycorrhizal Mutualists.</title>
        <authorList>
            <consortium name="DOE Joint Genome Institute"/>
            <consortium name="Mycorrhizal Genomics Consortium"/>
            <person name="Kohler A."/>
            <person name="Kuo A."/>
            <person name="Nagy L.G."/>
            <person name="Floudas D."/>
            <person name="Copeland A."/>
            <person name="Barry K.W."/>
            <person name="Cichocki N."/>
            <person name="Veneault-Fourrey C."/>
            <person name="LaButti K."/>
            <person name="Lindquist E.A."/>
            <person name="Lipzen A."/>
            <person name="Lundell T."/>
            <person name="Morin E."/>
            <person name="Murat C."/>
            <person name="Riley R."/>
            <person name="Ohm R."/>
            <person name="Sun H."/>
            <person name="Tunlid A."/>
            <person name="Henrissat B."/>
            <person name="Grigoriev I.V."/>
            <person name="Hibbett D.S."/>
            <person name="Martin F."/>
        </authorList>
    </citation>
    <scope>NUCLEOTIDE SEQUENCE [LARGE SCALE GENOMIC DNA]</scope>
    <source>
        <strain evidence="2 3">SS14</strain>
    </source>
</reference>
<gene>
    <name evidence="2" type="ORF">M422DRAFT_265212</name>
</gene>
<proteinExistence type="predicted"/>
<evidence type="ECO:0000313" key="3">
    <source>
        <dbReference type="Proteomes" id="UP000054279"/>
    </source>
</evidence>
<protein>
    <submittedName>
        <fullName evidence="2">Uncharacterized protein</fullName>
    </submittedName>
</protein>
<accession>A0A0C9UDU4</accession>
<feature type="region of interest" description="Disordered" evidence="1">
    <location>
        <begin position="83"/>
        <end position="120"/>
    </location>
</feature>
<keyword evidence="3" id="KW-1185">Reference proteome</keyword>
<organism evidence="2 3">
    <name type="scientific">Sphaerobolus stellatus (strain SS14)</name>
    <dbReference type="NCBI Taxonomy" id="990650"/>
    <lineage>
        <taxon>Eukaryota</taxon>
        <taxon>Fungi</taxon>
        <taxon>Dikarya</taxon>
        <taxon>Basidiomycota</taxon>
        <taxon>Agaricomycotina</taxon>
        <taxon>Agaricomycetes</taxon>
        <taxon>Phallomycetidae</taxon>
        <taxon>Geastrales</taxon>
        <taxon>Sphaerobolaceae</taxon>
        <taxon>Sphaerobolus</taxon>
    </lineage>
</organism>
<dbReference type="Proteomes" id="UP000054279">
    <property type="component" value="Unassembled WGS sequence"/>
</dbReference>
<feature type="compositionally biased region" description="Polar residues" evidence="1">
    <location>
        <begin position="89"/>
        <end position="109"/>
    </location>
</feature>
<name>A0A0C9UDU4_SPHS4</name>
<dbReference type="HOGENOM" id="CLU_1042700_0_0_1"/>
<dbReference type="EMBL" id="KN837220">
    <property type="protein sequence ID" value="KIJ32874.1"/>
    <property type="molecule type" value="Genomic_DNA"/>
</dbReference>
<dbReference type="AlphaFoldDB" id="A0A0C9UDU4"/>
<evidence type="ECO:0000313" key="2">
    <source>
        <dbReference type="EMBL" id="KIJ32874.1"/>
    </source>
</evidence>